<dbReference type="RefSeq" id="WP_317946085.1">
    <property type="nucleotide sequence ID" value="NZ_JAUBDI010000022.1"/>
</dbReference>
<feature type="transmembrane region" description="Helical" evidence="1">
    <location>
        <begin position="157"/>
        <end position="178"/>
    </location>
</feature>
<feature type="transmembrane region" description="Helical" evidence="1">
    <location>
        <begin position="100"/>
        <end position="118"/>
    </location>
</feature>
<feature type="transmembrane region" description="Helical" evidence="1">
    <location>
        <begin position="74"/>
        <end position="93"/>
    </location>
</feature>
<dbReference type="InterPro" id="IPR011737">
    <property type="entry name" value="CHP02206_TP0381"/>
</dbReference>
<keyword evidence="1" id="KW-0472">Membrane</keyword>
<keyword evidence="1" id="KW-0812">Transmembrane</keyword>
<evidence type="ECO:0000313" key="3">
    <source>
        <dbReference type="Proteomes" id="UP001282284"/>
    </source>
</evidence>
<keyword evidence="1" id="KW-1133">Transmembrane helix</keyword>
<sequence length="236" mass="27226">MSAPFVMFSTIHIATLCVILALMISLFTFRKKFQFDMQKTRRIERGIALSLIGMEILYHVWMVQSERWRLVDSLPLELCSLSLLVTAFLLWTGNKHVVDFVFFAGIGGALQAIVTPVLDMDFPHFRYFHFFYTHTMIILTGLYFIWIKGYRPTFKGVVKTMIVLNVLLPVILLVNKLVDGNYMFLRNKPENGSLLDVLGPYPWYILSLEAVAFLIFTLLWLGLRKSTRQSRSVSGD</sequence>
<protein>
    <submittedName>
        <fullName evidence="2">TIGR02206 family membrane protein</fullName>
    </submittedName>
</protein>
<feature type="transmembrane region" description="Helical" evidence="1">
    <location>
        <begin position="46"/>
        <end position="62"/>
    </location>
</feature>
<accession>A0ABU4GGQ4</accession>
<feature type="transmembrane region" description="Helical" evidence="1">
    <location>
        <begin position="201"/>
        <end position="223"/>
    </location>
</feature>
<dbReference type="Proteomes" id="UP001282284">
    <property type="component" value="Unassembled WGS sequence"/>
</dbReference>
<organism evidence="2 3">
    <name type="scientific">Sporosarcina saromensis</name>
    <dbReference type="NCBI Taxonomy" id="359365"/>
    <lineage>
        <taxon>Bacteria</taxon>
        <taxon>Bacillati</taxon>
        <taxon>Bacillota</taxon>
        <taxon>Bacilli</taxon>
        <taxon>Bacillales</taxon>
        <taxon>Caryophanaceae</taxon>
        <taxon>Sporosarcina</taxon>
    </lineage>
</organism>
<dbReference type="EMBL" id="JAUBDI010000022">
    <property type="protein sequence ID" value="MDW0114787.1"/>
    <property type="molecule type" value="Genomic_DNA"/>
</dbReference>
<name>A0ABU4GGQ4_9BACL</name>
<comment type="caution">
    <text evidence="2">The sequence shown here is derived from an EMBL/GenBank/DDBJ whole genome shotgun (WGS) entry which is preliminary data.</text>
</comment>
<evidence type="ECO:0000313" key="2">
    <source>
        <dbReference type="EMBL" id="MDW0114787.1"/>
    </source>
</evidence>
<dbReference type="Pfam" id="PF14808">
    <property type="entry name" value="TMEM164"/>
    <property type="match status" value="1"/>
</dbReference>
<proteinExistence type="predicted"/>
<gene>
    <name evidence="2" type="ORF">QT711_16445</name>
</gene>
<dbReference type="NCBIfam" id="TIGR02206">
    <property type="entry name" value="intg_mem_TP0381"/>
    <property type="match status" value="1"/>
</dbReference>
<keyword evidence="3" id="KW-1185">Reference proteome</keyword>
<feature type="transmembrane region" description="Helical" evidence="1">
    <location>
        <begin position="6"/>
        <end position="26"/>
    </location>
</feature>
<feature type="transmembrane region" description="Helical" evidence="1">
    <location>
        <begin position="124"/>
        <end position="145"/>
    </location>
</feature>
<reference evidence="2 3" key="1">
    <citation type="submission" date="2023-06" db="EMBL/GenBank/DDBJ databases">
        <title>Sporosarcina sp. nov., isolated from Korean traditional fermented seafood 'Jeotgal'.</title>
        <authorList>
            <person name="Yang A.I."/>
            <person name="Shin N.-R."/>
        </authorList>
    </citation>
    <scope>NUCLEOTIDE SEQUENCE [LARGE SCALE GENOMIC DNA]</scope>
    <source>
        <strain evidence="2 3">KCTC13119</strain>
    </source>
</reference>
<evidence type="ECO:0000256" key="1">
    <source>
        <dbReference type="SAM" id="Phobius"/>
    </source>
</evidence>